<dbReference type="EMBL" id="NKCL01001079">
    <property type="protein sequence ID" value="RSL44086.1"/>
    <property type="molecule type" value="Genomic_DNA"/>
</dbReference>
<gene>
    <name evidence="1" type="ORF">CEP51_016278</name>
</gene>
<comment type="caution">
    <text evidence="1">The sequence shown here is derived from an EMBL/GenBank/DDBJ whole genome shotgun (WGS) entry which is preliminary data.</text>
</comment>
<proteinExistence type="predicted"/>
<dbReference type="Proteomes" id="UP000287972">
    <property type="component" value="Unassembled WGS sequence"/>
</dbReference>
<accession>A0A428NTG3</accession>
<sequence>MLVARRCDAVITTKGNGWSALNIQVSTKIENYSSQQRPLILQCTHRSAGSTTWPRSRTVGTTSNRTWPQSISDNKLREDLVYQRRYLIA</sequence>
<organism evidence="1 2">
    <name type="scientific">Fusarium floridanum</name>
    <dbReference type="NCBI Taxonomy" id="1325733"/>
    <lineage>
        <taxon>Eukaryota</taxon>
        <taxon>Fungi</taxon>
        <taxon>Dikarya</taxon>
        <taxon>Ascomycota</taxon>
        <taxon>Pezizomycotina</taxon>
        <taxon>Sordariomycetes</taxon>
        <taxon>Hypocreomycetidae</taxon>
        <taxon>Hypocreales</taxon>
        <taxon>Nectriaceae</taxon>
        <taxon>Fusarium</taxon>
        <taxon>Fusarium solani species complex</taxon>
    </lineage>
</organism>
<dbReference type="AlphaFoldDB" id="A0A428NTG3"/>
<evidence type="ECO:0000313" key="1">
    <source>
        <dbReference type="EMBL" id="RSL44086.1"/>
    </source>
</evidence>
<protein>
    <submittedName>
        <fullName evidence="1">Uncharacterized protein</fullName>
    </submittedName>
</protein>
<keyword evidence="2" id="KW-1185">Reference proteome</keyword>
<name>A0A428NTG3_9HYPO</name>
<evidence type="ECO:0000313" key="2">
    <source>
        <dbReference type="Proteomes" id="UP000287972"/>
    </source>
</evidence>
<reference evidence="1 2" key="1">
    <citation type="submission" date="2017-06" db="EMBL/GenBank/DDBJ databases">
        <title>Comparative genomic analysis of Ambrosia Fusariam Clade fungi.</title>
        <authorList>
            <person name="Stajich J.E."/>
            <person name="Carrillo J."/>
            <person name="Kijimoto T."/>
            <person name="Eskalen A."/>
            <person name="O'Donnell K."/>
            <person name="Kasson M."/>
        </authorList>
    </citation>
    <scope>NUCLEOTIDE SEQUENCE [LARGE SCALE GENOMIC DNA]</scope>
    <source>
        <strain evidence="1 2">NRRL62606</strain>
    </source>
</reference>